<dbReference type="PANTHER" id="PTHR46023:SF6">
    <property type="entry name" value="LIPASE CLASS 3 FAMILY PROTEIN"/>
    <property type="match status" value="1"/>
</dbReference>
<dbReference type="CDD" id="cd00519">
    <property type="entry name" value="Lipase_3"/>
    <property type="match status" value="1"/>
</dbReference>
<dbReference type="GO" id="GO:0016787">
    <property type="term" value="F:hydrolase activity"/>
    <property type="evidence" value="ECO:0007669"/>
    <property type="project" value="UniProtKB-KW"/>
</dbReference>
<dbReference type="PANTHER" id="PTHR46023">
    <property type="entry name" value="LIPASE CLASS 3 PROTEIN-LIKE"/>
    <property type="match status" value="1"/>
</dbReference>
<evidence type="ECO:0000256" key="1">
    <source>
        <dbReference type="ARBA" id="ARBA00022801"/>
    </source>
</evidence>
<dbReference type="AlphaFoldDB" id="A0A8B8M6X3"/>
<evidence type="ECO:0000256" key="2">
    <source>
        <dbReference type="SAM" id="MobiDB-lite"/>
    </source>
</evidence>
<dbReference type="GO" id="GO:0006629">
    <property type="term" value="P:lipid metabolic process"/>
    <property type="evidence" value="ECO:0007669"/>
    <property type="project" value="InterPro"/>
</dbReference>
<dbReference type="Pfam" id="PF01764">
    <property type="entry name" value="Lipase_3"/>
    <property type="match status" value="1"/>
</dbReference>
<dbReference type="Proteomes" id="UP000694853">
    <property type="component" value="Unplaced"/>
</dbReference>
<sequence length="584" mass="65358">MAGKNEKSGWSVMNAVKRVAAKIEQRPAVAPKTTKDLVLTLAEAIRFGYAETLGTWHILDLPRAIFYAITEEDKKTVAIECVERSDCKLLAGPELVKELYEVKKLLSLTMLFSKKRFRSFLSAARFSEEDVILRKRRARILKPAFTLIRDKESKCLFLFIRGTRSLKDTLTDAIGAPVSFKHLVSSDGELKSTTVSGYAHRGMVAAARWIAKSCTHELLKAVKIYPGFQIKIVGHSLGGGTAALLTCMLREIEQFSSTTCVTFGPAASMSLELAEFGKPFITSIINDSDIIPTLSASSVHNFILQGRTKHKIVLKAVRSSITNKISHIQFASKAKAITDHAVTRGSQVVMKHRQRTRSLLNWTRRENNGTLLSSKSDNLAEVSRSSETSCESHVEAEEIIIGSTTDEDGSKYSSEASETDEEDHTVSANEDFTTSSACNVCSDEEILKQLKDFDLEKQDNTPDIHVQERETTCTTKDIGEEENQVVNNEEGTCPVIESDNSGRHPLYPPGRIIHIVPGPSSEKPNSNYDDHDAKHLYLYETPRKLYGELRFSKKMITDHFTSKYVKTLERVIYQLEQEHFHYGE</sequence>
<keyword evidence="4" id="KW-1185">Reference proteome</keyword>
<accession>A0A8B8M6X3</accession>
<dbReference type="OrthoDB" id="438440at2759"/>
<dbReference type="KEGG" id="aprc:113870468"/>
<reference evidence="4" key="1">
    <citation type="journal article" date="2019" name="Toxins">
        <title>Detection of Abrin-Like and Prepropulchellin-Like Toxin Genes and Transcripts Using Whole Genome Sequencing and Full-Length Transcript Sequencing of Abrus precatorius.</title>
        <authorList>
            <person name="Hovde B.T."/>
            <person name="Daligault H.E."/>
            <person name="Hanschen E.R."/>
            <person name="Kunde Y.A."/>
            <person name="Johnson M.B."/>
            <person name="Starkenburg S.R."/>
            <person name="Johnson S.L."/>
        </authorList>
    </citation>
    <scope>NUCLEOTIDE SEQUENCE [LARGE SCALE GENOMIC DNA]</scope>
</reference>
<name>A0A8B8M6X3_ABRPR</name>
<proteinExistence type="predicted"/>
<dbReference type="RefSeq" id="XP_027362859.1">
    <property type="nucleotide sequence ID" value="XM_027507058.1"/>
</dbReference>
<dbReference type="InterPro" id="IPR029058">
    <property type="entry name" value="AB_hydrolase_fold"/>
</dbReference>
<feature type="domain" description="Fungal lipase-type" evidence="3">
    <location>
        <begin position="158"/>
        <end position="296"/>
    </location>
</feature>
<dbReference type="GeneID" id="113870468"/>
<protein>
    <submittedName>
        <fullName evidence="5">Uncharacterized protein LOC113870468</fullName>
    </submittedName>
</protein>
<evidence type="ECO:0000259" key="3">
    <source>
        <dbReference type="Pfam" id="PF01764"/>
    </source>
</evidence>
<organism evidence="4 5">
    <name type="scientific">Abrus precatorius</name>
    <name type="common">Indian licorice</name>
    <name type="synonym">Glycine abrus</name>
    <dbReference type="NCBI Taxonomy" id="3816"/>
    <lineage>
        <taxon>Eukaryota</taxon>
        <taxon>Viridiplantae</taxon>
        <taxon>Streptophyta</taxon>
        <taxon>Embryophyta</taxon>
        <taxon>Tracheophyta</taxon>
        <taxon>Spermatophyta</taxon>
        <taxon>Magnoliopsida</taxon>
        <taxon>eudicotyledons</taxon>
        <taxon>Gunneridae</taxon>
        <taxon>Pentapetalae</taxon>
        <taxon>rosids</taxon>
        <taxon>fabids</taxon>
        <taxon>Fabales</taxon>
        <taxon>Fabaceae</taxon>
        <taxon>Papilionoideae</taxon>
        <taxon>50 kb inversion clade</taxon>
        <taxon>NPAAA clade</taxon>
        <taxon>indigoferoid/millettioid clade</taxon>
        <taxon>Abreae</taxon>
        <taxon>Abrus</taxon>
    </lineage>
</organism>
<gene>
    <name evidence="5" type="primary">LOC113870468</name>
</gene>
<evidence type="ECO:0000313" key="4">
    <source>
        <dbReference type="Proteomes" id="UP000694853"/>
    </source>
</evidence>
<dbReference type="Gene3D" id="3.40.50.1820">
    <property type="entry name" value="alpha/beta hydrolase"/>
    <property type="match status" value="1"/>
</dbReference>
<keyword evidence="1" id="KW-0378">Hydrolase</keyword>
<feature type="region of interest" description="Disordered" evidence="2">
    <location>
        <begin position="383"/>
        <end position="431"/>
    </location>
</feature>
<evidence type="ECO:0000313" key="5">
    <source>
        <dbReference type="RefSeq" id="XP_027362859.1"/>
    </source>
</evidence>
<dbReference type="InterPro" id="IPR002921">
    <property type="entry name" value="Fungal_lipase-type"/>
</dbReference>
<reference evidence="5" key="2">
    <citation type="submission" date="2025-08" db="UniProtKB">
        <authorList>
            <consortium name="RefSeq"/>
        </authorList>
    </citation>
    <scope>IDENTIFICATION</scope>
    <source>
        <tissue evidence="5">Young leaves</tissue>
    </source>
</reference>
<dbReference type="SUPFAM" id="SSF53474">
    <property type="entry name" value="alpha/beta-Hydrolases"/>
    <property type="match status" value="1"/>
</dbReference>